<accession>A0A8S9RXW4</accession>
<dbReference type="AlphaFoldDB" id="A0A8S9RXW4"/>
<evidence type="ECO:0000313" key="2">
    <source>
        <dbReference type="EMBL" id="KAF3586181.1"/>
    </source>
</evidence>
<feature type="region of interest" description="Disordered" evidence="1">
    <location>
        <begin position="129"/>
        <end position="152"/>
    </location>
</feature>
<protein>
    <submittedName>
        <fullName evidence="2">Uncharacterized protein</fullName>
    </submittedName>
</protein>
<gene>
    <name evidence="2" type="ORF">F2Q69_00028846</name>
</gene>
<organism evidence="2 3">
    <name type="scientific">Brassica cretica</name>
    <name type="common">Mustard</name>
    <dbReference type="NCBI Taxonomy" id="69181"/>
    <lineage>
        <taxon>Eukaryota</taxon>
        <taxon>Viridiplantae</taxon>
        <taxon>Streptophyta</taxon>
        <taxon>Embryophyta</taxon>
        <taxon>Tracheophyta</taxon>
        <taxon>Spermatophyta</taxon>
        <taxon>Magnoliopsida</taxon>
        <taxon>eudicotyledons</taxon>
        <taxon>Gunneridae</taxon>
        <taxon>Pentapetalae</taxon>
        <taxon>rosids</taxon>
        <taxon>malvids</taxon>
        <taxon>Brassicales</taxon>
        <taxon>Brassicaceae</taxon>
        <taxon>Brassiceae</taxon>
        <taxon>Brassica</taxon>
    </lineage>
</organism>
<name>A0A8S9RXW4_BRACR</name>
<comment type="caution">
    <text evidence="2">The sequence shown here is derived from an EMBL/GenBank/DDBJ whole genome shotgun (WGS) entry which is preliminary data.</text>
</comment>
<sequence>MNAPTNKSEGTSRKSIRSKNPNSADKRLPSIDTPVSTSIDSHSKPKLSLFTKKNMSIDYGFLTPDEFGIFRDPDGHARAMDGRILQVSREDIADILQLANGPDNLFMQQRSIPDNIPAVPDEHPRADTTEIGSHQSCQPDERYSRHSFNHTSPPSIDRVYSASVDTHPHPAKQSYASIDTTPGTSINIKVAAFEKEKGNIPIPSRDPDGHARAMDGRILQVSREDIADIPQLSNGPDNLFMQQRNIPDNIPAVPDEHPRADTTEIGSHQSCQPVGQISIDKDALTLFDEAPSPSIDRRYECGRRAYDINGARQFKWEQKDEYGVYRDESGYARSVAGEMIPVTKDNIRKILERASLFEESHICLPEHATSFTPTKLAPEIYTKDEINETVTGICAAQEKLGD</sequence>
<proteinExistence type="predicted"/>
<evidence type="ECO:0000256" key="1">
    <source>
        <dbReference type="SAM" id="MobiDB-lite"/>
    </source>
</evidence>
<evidence type="ECO:0000313" key="3">
    <source>
        <dbReference type="Proteomes" id="UP000712600"/>
    </source>
</evidence>
<reference evidence="2" key="1">
    <citation type="submission" date="2019-12" db="EMBL/GenBank/DDBJ databases">
        <title>Genome sequencing and annotation of Brassica cretica.</title>
        <authorList>
            <person name="Studholme D.J."/>
            <person name="Sarris P."/>
        </authorList>
    </citation>
    <scope>NUCLEOTIDE SEQUENCE</scope>
    <source>
        <strain evidence="2">PFS-109/04</strain>
        <tissue evidence="2">Leaf</tissue>
    </source>
</reference>
<dbReference type="EMBL" id="QGKX02000088">
    <property type="protein sequence ID" value="KAF3586181.1"/>
    <property type="molecule type" value="Genomic_DNA"/>
</dbReference>
<dbReference type="Proteomes" id="UP000712600">
    <property type="component" value="Unassembled WGS sequence"/>
</dbReference>
<feature type="region of interest" description="Disordered" evidence="1">
    <location>
        <begin position="1"/>
        <end position="44"/>
    </location>
</feature>